<dbReference type="PANTHER" id="PTHR12128">
    <property type="entry name" value="DIHYDRODIPICOLINATE SYNTHASE"/>
    <property type="match status" value="1"/>
</dbReference>
<feature type="binding site" evidence="4">
    <location>
        <position position="213"/>
    </location>
    <ligand>
        <name>pyruvate</name>
        <dbReference type="ChEBI" id="CHEBI:15361"/>
    </ligand>
</feature>
<sequence length="307" mass="32342">MTERTGPAGLGGVISVVQTPFDDADEIDPAAHRRQVDWLFAEGTDGVVTGMVSEVLRLTADERDRLASLTCEAADGRGPVIVSVGAESTHTAVRHAKHAARAGAAAVMAVPPALTAVGDDELFGYFATIAESSGLPVVVQDASGYVGRSLSLELQARLFWELGDLALFKPESPPIGPKVSALRKATDGGARIFEGTGGLHLIDSFRRGAIGTMPAGDLVWAMVPLWRALCAGDYERAYEIGGPLALVITHQSSLDTFVSVEKHNLVRQGVLPSVRMRGPVGAIGDEDTLAEVDRLVDRLRAVVRSGG</sequence>
<dbReference type="PANTHER" id="PTHR12128:SF66">
    <property type="entry name" value="4-HYDROXY-2-OXOGLUTARATE ALDOLASE, MITOCHONDRIAL"/>
    <property type="match status" value="1"/>
</dbReference>
<evidence type="ECO:0000256" key="2">
    <source>
        <dbReference type="ARBA" id="ARBA00023239"/>
    </source>
</evidence>
<evidence type="ECO:0000313" key="6">
    <source>
        <dbReference type="Proteomes" id="UP000569914"/>
    </source>
</evidence>
<dbReference type="PIRSF" id="PIRSF001365">
    <property type="entry name" value="DHDPS"/>
    <property type="match status" value="1"/>
</dbReference>
<gene>
    <name evidence="5" type="ORF">BKA15_000045</name>
</gene>
<keyword evidence="2 3" id="KW-0456">Lyase</keyword>
<dbReference type="AlphaFoldDB" id="A0A7Y9LAH6"/>
<evidence type="ECO:0000256" key="3">
    <source>
        <dbReference type="PIRNR" id="PIRNR001365"/>
    </source>
</evidence>
<dbReference type="GO" id="GO:0008840">
    <property type="term" value="F:4-hydroxy-tetrahydrodipicolinate synthase activity"/>
    <property type="evidence" value="ECO:0007669"/>
    <property type="project" value="UniProtKB-EC"/>
</dbReference>
<dbReference type="RefSeq" id="WP_179747602.1">
    <property type="nucleotide sequence ID" value="NZ_JACCBU010000001.1"/>
</dbReference>
<dbReference type="EC" id="4.3.3.7" evidence="5"/>
<accession>A0A7Y9LAH6</accession>
<dbReference type="Gene3D" id="3.20.20.70">
    <property type="entry name" value="Aldolase class I"/>
    <property type="match status" value="1"/>
</dbReference>
<protein>
    <submittedName>
        <fullName evidence="5">4-hydroxy-tetrahydrodipicolinate synthase</fullName>
        <ecNumber evidence="5">4.3.3.7</ecNumber>
    </submittedName>
</protein>
<reference evidence="5 6" key="1">
    <citation type="submission" date="2020-07" db="EMBL/GenBank/DDBJ databases">
        <title>Sequencing the genomes of 1000 actinobacteria strains.</title>
        <authorList>
            <person name="Klenk H.-P."/>
        </authorList>
    </citation>
    <scope>NUCLEOTIDE SEQUENCE [LARGE SCALE GENOMIC DNA]</scope>
    <source>
        <strain evidence="5 6">DSM 22083</strain>
    </source>
</reference>
<dbReference type="SUPFAM" id="SSF51569">
    <property type="entry name" value="Aldolase"/>
    <property type="match status" value="1"/>
</dbReference>
<organism evidence="5 6">
    <name type="scientific">Microlunatus parietis</name>
    <dbReference type="NCBI Taxonomy" id="682979"/>
    <lineage>
        <taxon>Bacteria</taxon>
        <taxon>Bacillati</taxon>
        <taxon>Actinomycetota</taxon>
        <taxon>Actinomycetes</taxon>
        <taxon>Propionibacteriales</taxon>
        <taxon>Propionibacteriaceae</taxon>
        <taxon>Microlunatus</taxon>
    </lineage>
</organism>
<dbReference type="Pfam" id="PF00701">
    <property type="entry name" value="DHDPS"/>
    <property type="match status" value="1"/>
</dbReference>
<proteinExistence type="inferred from homology"/>
<comment type="caution">
    <text evidence="5">The sequence shown here is derived from an EMBL/GenBank/DDBJ whole genome shotgun (WGS) entry which is preliminary data.</text>
</comment>
<dbReference type="SMART" id="SM01130">
    <property type="entry name" value="DHDPS"/>
    <property type="match status" value="1"/>
</dbReference>
<name>A0A7Y9LAH6_9ACTN</name>
<dbReference type="Proteomes" id="UP000569914">
    <property type="component" value="Unassembled WGS sequence"/>
</dbReference>
<keyword evidence="6" id="KW-1185">Reference proteome</keyword>
<comment type="similarity">
    <text evidence="1 3">Belongs to the DapA family.</text>
</comment>
<evidence type="ECO:0000256" key="1">
    <source>
        <dbReference type="ARBA" id="ARBA00007592"/>
    </source>
</evidence>
<dbReference type="InterPro" id="IPR002220">
    <property type="entry name" value="DapA-like"/>
</dbReference>
<evidence type="ECO:0000256" key="4">
    <source>
        <dbReference type="PIRSR" id="PIRSR001365-2"/>
    </source>
</evidence>
<dbReference type="EMBL" id="JACCBU010000001">
    <property type="protein sequence ID" value="NYE68716.1"/>
    <property type="molecule type" value="Genomic_DNA"/>
</dbReference>
<dbReference type="InterPro" id="IPR013785">
    <property type="entry name" value="Aldolase_TIM"/>
</dbReference>
<dbReference type="CDD" id="cd00408">
    <property type="entry name" value="DHDPS-like"/>
    <property type="match status" value="1"/>
</dbReference>
<evidence type="ECO:0000313" key="5">
    <source>
        <dbReference type="EMBL" id="NYE68716.1"/>
    </source>
</evidence>